<evidence type="ECO:0000313" key="2">
    <source>
        <dbReference type="EMBL" id="TYJ11465.1"/>
    </source>
</evidence>
<keyword evidence="3" id="KW-1185">Reference proteome</keyword>
<evidence type="ECO:0000256" key="1">
    <source>
        <dbReference type="SAM" id="Phobius"/>
    </source>
</evidence>
<keyword evidence="1" id="KW-1133">Transmembrane helix</keyword>
<dbReference type="AlphaFoldDB" id="A0A5D2XBK5"/>
<name>A0A5D2XBK5_GOSMU</name>
<organism evidence="2 3">
    <name type="scientific">Gossypium mustelinum</name>
    <name type="common">Cotton</name>
    <name type="synonym">Gossypium caicoense</name>
    <dbReference type="NCBI Taxonomy" id="34275"/>
    <lineage>
        <taxon>Eukaryota</taxon>
        <taxon>Viridiplantae</taxon>
        <taxon>Streptophyta</taxon>
        <taxon>Embryophyta</taxon>
        <taxon>Tracheophyta</taxon>
        <taxon>Spermatophyta</taxon>
        <taxon>Magnoliopsida</taxon>
        <taxon>eudicotyledons</taxon>
        <taxon>Gunneridae</taxon>
        <taxon>Pentapetalae</taxon>
        <taxon>rosids</taxon>
        <taxon>malvids</taxon>
        <taxon>Malvales</taxon>
        <taxon>Malvaceae</taxon>
        <taxon>Malvoideae</taxon>
        <taxon>Gossypium</taxon>
    </lineage>
</organism>
<gene>
    <name evidence="2" type="ORF">E1A91_A11G278500v1</name>
</gene>
<keyword evidence="1" id="KW-0812">Transmembrane</keyword>
<protein>
    <submittedName>
        <fullName evidence="2">Uncharacterized protein</fullName>
    </submittedName>
</protein>
<keyword evidence="1" id="KW-0472">Membrane</keyword>
<dbReference type="EMBL" id="CM017646">
    <property type="protein sequence ID" value="TYJ11465.1"/>
    <property type="molecule type" value="Genomic_DNA"/>
</dbReference>
<reference evidence="2 3" key="1">
    <citation type="submission" date="2019-07" db="EMBL/GenBank/DDBJ databases">
        <title>WGS assembly of Gossypium mustelinum.</title>
        <authorList>
            <person name="Chen Z.J."/>
            <person name="Sreedasyam A."/>
            <person name="Ando A."/>
            <person name="Song Q."/>
            <person name="De L."/>
            <person name="Hulse-Kemp A."/>
            <person name="Ding M."/>
            <person name="Ye W."/>
            <person name="Kirkbride R."/>
            <person name="Jenkins J."/>
            <person name="Plott C."/>
            <person name="Lovell J."/>
            <person name="Lin Y.-M."/>
            <person name="Vaughn R."/>
            <person name="Liu B."/>
            <person name="Li W."/>
            <person name="Simpson S."/>
            <person name="Scheffler B."/>
            <person name="Saski C."/>
            <person name="Grover C."/>
            <person name="Hu G."/>
            <person name="Conover J."/>
            <person name="Carlson J."/>
            <person name="Shu S."/>
            <person name="Boston L."/>
            <person name="Williams M."/>
            <person name="Peterson D."/>
            <person name="Mcgee K."/>
            <person name="Jones D."/>
            <person name="Wendel J."/>
            <person name="Stelly D."/>
            <person name="Grimwood J."/>
            <person name="Schmutz J."/>
        </authorList>
    </citation>
    <scope>NUCLEOTIDE SEQUENCE [LARGE SCALE GENOMIC DNA]</scope>
    <source>
        <strain evidence="2">1408120.09</strain>
    </source>
</reference>
<accession>A0A5D2XBK5</accession>
<sequence>MADSQGKGTGPVGAYGLLTWRRGRGRGRGCGRRRPYGAEGWGLRRSLLLGLTSLVKPRFRFWAIGPYCKWVFGFVIGLVLVVIGLGLLVWFYYYLVYVCMGPG</sequence>
<proteinExistence type="predicted"/>
<feature type="transmembrane region" description="Helical" evidence="1">
    <location>
        <begin position="70"/>
        <end position="93"/>
    </location>
</feature>
<evidence type="ECO:0000313" key="3">
    <source>
        <dbReference type="Proteomes" id="UP000323597"/>
    </source>
</evidence>
<dbReference type="Proteomes" id="UP000323597">
    <property type="component" value="Chromosome A11"/>
</dbReference>